<feature type="domain" description="ATPase dynein-related AAA" evidence="2">
    <location>
        <begin position="127"/>
        <end position="253"/>
    </location>
</feature>
<accession>A0A2S3R172</accession>
<dbReference type="SUPFAM" id="SSF52540">
    <property type="entry name" value="P-loop containing nucleoside triphosphate hydrolases"/>
    <property type="match status" value="1"/>
</dbReference>
<feature type="region of interest" description="Disordered" evidence="1">
    <location>
        <begin position="419"/>
        <end position="467"/>
    </location>
</feature>
<gene>
    <name evidence="3" type="ORF">CRN52_12250</name>
</gene>
<dbReference type="Gene3D" id="3.40.50.300">
    <property type="entry name" value="P-loop containing nucleotide triphosphate hydrolases"/>
    <property type="match status" value="1"/>
</dbReference>
<evidence type="ECO:0000256" key="1">
    <source>
        <dbReference type="SAM" id="MobiDB-lite"/>
    </source>
</evidence>
<comment type="caution">
    <text evidence="3">The sequence shown here is derived from an EMBL/GenBank/DDBJ whole genome shotgun (WGS) entry which is preliminary data.</text>
</comment>
<dbReference type="GO" id="GO:0005524">
    <property type="term" value="F:ATP binding"/>
    <property type="evidence" value="ECO:0007669"/>
    <property type="project" value="InterPro"/>
</dbReference>
<dbReference type="InterPro" id="IPR027417">
    <property type="entry name" value="P-loop_NTPase"/>
</dbReference>
<dbReference type="AlphaFoldDB" id="A0A2S3R172"/>
<feature type="compositionally biased region" description="Low complexity" evidence="1">
    <location>
        <begin position="427"/>
        <end position="439"/>
    </location>
</feature>
<evidence type="ECO:0000313" key="4">
    <source>
        <dbReference type="Proteomes" id="UP000237466"/>
    </source>
</evidence>
<evidence type="ECO:0000313" key="3">
    <source>
        <dbReference type="EMBL" id="POB46844.1"/>
    </source>
</evidence>
<reference evidence="3 4" key="1">
    <citation type="journal article" date="2018" name="Front. Microbiol.">
        <title>Phylogeny of Vibrio vulnificus from the Analysis of the Core-Genome: Implications for Intra-Species Taxonomy.</title>
        <authorList>
            <person name="Roig F.J."/>
            <person name="Gonzalez-Candelas F."/>
            <person name="Sanjuan E."/>
            <person name="Fouz B."/>
            <person name="Feil E.J."/>
            <person name="Llorens C."/>
            <person name="Baker-Austin C."/>
            <person name="Oliver J.D."/>
            <person name="Danin-Poleg Y."/>
            <person name="Gibas C.J."/>
            <person name="Kashi Y."/>
            <person name="Gulig P.A."/>
            <person name="Morrison S.S."/>
            <person name="Amaro C."/>
        </authorList>
    </citation>
    <scope>NUCLEOTIDE SEQUENCE [LARGE SCALE GENOMIC DNA]</scope>
    <source>
        <strain evidence="3 4">CECT4608</strain>
    </source>
</reference>
<dbReference type="GO" id="GO:0016887">
    <property type="term" value="F:ATP hydrolysis activity"/>
    <property type="evidence" value="ECO:0007669"/>
    <property type="project" value="InterPro"/>
</dbReference>
<sequence>MTNAAVNTIENTTGGTHAEFVSKHDVTPIAIEAMTYEELCELYLDQDTTQEQRKLINKRSLWQEVDYFHAGDLFGKFWKGNPQEVLAKRKYRHPDCRKGPAIYYPDERALMDTVLYLVGDRHLSLGLYGDTGTGKSEMPRYVCDVLNIPLLQVSLTPSSKEDKLMGTMMVKDGMTFFEEGVLPRAYDAESVGYCLVIDEIDKGAENVVAKCHDVADYKPFTVDDTGTTYFPHDSFRLICTGQTAGNGDARGIYNVDKLDRAFCARFMWTRVPYPSMEVIKLILKDAFPRLTDGLVNKLGLFYDMCIKALENVRLEEEGKAMVRVLDGSDTTQRLNTPASIRLMKGWANELVKFGQYRTIRDGYQRTIGHSAEEDDVRALELMLESAFGDVLEKSPVLLPAKKVVQPKVVAAQAKPEPIAQTETTVKPEATAQQEQPEAELVAAEPKAKSQQEQSTEEEKPNYPESPIQDITNVKLGLYVYVEGDERKFWAIGADRRGTHTIYRNPETGAISYYHVEMAKFPGEDNVRDYVTTKIGEKLEKGYLAKGLITCNLETGQLYEVTPNQNS</sequence>
<evidence type="ECO:0000259" key="2">
    <source>
        <dbReference type="Pfam" id="PF07728"/>
    </source>
</evidence>
<dbReference type="EMBL" id="PDGH01000101">
    <property type="protein sequence ID" value="POB46844.1"/>
    <property type="molecule type" value="Genomic_DNA"/>
</dbReference>
<organism evidence="3 4">
    <name type="scientific">Vibrio vulnificus</name>
    <dbReference type="NCBI Taxonomy" id="672"/>
    <lineage>
        <taxon>Bacteria</taxon>
        <taxon>Pseudomonadati</taxon>
        <taxon>Pseudomonadota</taxon>
        <taxon>Gammaproteobacteria</taxon>
        <taxon>Vibrionales</taxon>
        <taxon>Vibrionaceae</taxon>
        <taxon>Vibrio</taxon>
    </lineage>
</organism>
<dbReference type="Proteomes" id="UP000237466">
    <property type="component" value="Unassembled WGS sequence"/>
</dbReference>
<name>A0A2S3R172_VIBVL</name>
<dbReference type="RefSeq" id="WP_103200412.1">
    <property type="nucleotide sequence ID" value="NZ_PDGH01000101.1"/>
</dbReference>
<dbReference type="InterPro" id="IPR011704">
    <property type="entry name" value="ATPase_dyneun-rel_AAA"/>
</dbReference>
<protein>
    <recommendedName>
        <fullName evidence="2">ATPase dynein-related AAA domain-containing protein</fullName>
    </recommendedName>
</protein>
<proteinExistence type="predicted"/>
<dbReference type="Pfam" id="PF07728">
    <property type="entry name" value="AAA_5"/>
    <property type="match status" value="1"/>
</dbReference>